<dbReference type="InterPro" id="IPR012340">
    <property type="entry name" value="NA-bd_OB-fold"/>
</dbReference>
<dbReference type="Gene3D" id="2.40.50.140">
    <property type="entry name" value="Nucleic acid-binding proteins"/>
    <property type="match status" value="1"/>
</dbReference>
<evidence type="ECO:0000313" key="8">
    <source>
        <dbReference type="Proteomes" id="UP000075531"/>
    </source>
</evidence>
<feature type="binding site" evidence="4">
    <location>
        <position position="320"/>
    </location>
    <ligand>
        <name>S-adenosyl-L-methionine</name>
        <dbReference type="ChEBI" id="CHEBI:59789"/>
    </ligand>
</feature>
<feature type="binding site" evidence="4">
    <location>
        <position position="389"/>
    </location>
    <ligand>
        <name>S-adenosyl-L-methionine</name>
        <dbReference type="ChEBI" id="CHEBI:59789"/>
    </ligand>
</feature>
<dbReference type="FunFam" id="2.40.50.1070:FF:000003">
    <property type="entry name" value="23S rRNA (Uracil-5-)-methyltransferase RumA"/>
    <property type="match status" value="1"/>
</dbReference>
<dbReference type="RefSeq" id="WP_084364575.1">
    <property type="nucleotide sequence ID" value="NZ_LTBA01000003.1"/>
</dbReference>
<dbReference type="InterPro" id="IPR030390">
    <property type="entry name" value="MeTrfase_TrmA_AS"/>
</dbReference>
<reference evidence="7 8" key="1">
    <citation type="submission" date="2016-02" db="EMBL/GenBank/DDBJ databases">
        <title>Genome sequence of Clostridium tepidiprofundi DSM 19306.</title>
        <authorList>
            <person name="Poehlein A."/>
            <person name="Daniel R."/>
        </authorList>
    </citation>
    <scope>NUCLEOTIDE SEQUENCE [LARGE SCALE GENOMIC DNA]</scope>
    <source>
        <strain evidence="7 8">DSM 19306</strain>
    </source>
</reference>
<dbReference type="Proteomes" id="UP000075531">
    <property type="component" value="Unassembled WGS sequence"/>
</dbReference>
<evidence type="ECO:0000256" key="5">
    <source>
        <dbReference type="PROSITE-ProRule" id="PRU10015"/>
    </source>
</evidence>
<dbReference type="Pfam" id="PF01938">
    <property type="entry name" value="TRAM"/>
    <property type="match status" value="1"/>
</dbReference>
<dbReference type="PROSITE" id="PS01231">
    <property type="entry name" value="TRMA_2"/>
    <property type="match status" value="1"/>
</dbReference>
<evidence type="ECO:0000256" key="4">
    <source>
        <dbReference type="PROSITE-ProRule" id="PRU01024"/>
    </source>
</evidence>
<dbReference type="GO" id="GO:0070475">
    <property type="term" value="P:rRNA base methylation"/>
    <property type="evidence" value="ECO:0007669"/>
    <property type="project" value="TreeGrafter"/>
</dbReference>
<dbReference type="SUPFAM" id="SSF50249">
    <property type="entry name" value="Nucleic acid-binding proteins"/>
    <property type="match status" value="1"/>
</dbReference>
<dbReference type="PROSITE" id="PS01230">
    <property type="entry name" value="TRMA_1"/>
    <property type="match status" value="1"/>
</dbReference>
<dbReference type="Pfam" id="PF05958">
    <property type="entry name" value="tRNA_U5-meth_tr"/>
    <property type="match status" value="1"/>
</dbReference>
<dbReference type="EMBL" id="LTBA01000003">
    <property type="protein sequence ID" value="KYH35382.1"/>
    <property type="molecule type" value="Genomic_DNA"/>
</dbReference>
<dbReference type="SUPFAM" id="SSF53335">
    <property type="entry name" value="S-adenosyl-L-methionine-dependent methyltransferases"/>
    <property type="match status" value="1"/>
</dbReference>
<dbReference type="Gene3D" id="2.40.50.1070">
    <property type="match status" value="1"/>
</dbReference>
<dbReference type="AlphaFoldDB" id="A0A151B6K3"/>
<dbReference type="FunFam" id="3.40.50.150:FF:000009">
    <property type="entry name" value="23S rRNA (Uracil(1939)-C(5))-methyltransferase RlmD"/>
    <property type="match status" value="1"/>
</dbReference>
<keyword evidence="2 4" id="KW-0808">Transferase</keyword>
<accession>A0A151B6K3</accession>
<keyword evidence="8" id="KW-1185">Reference proteome</keyword>
<dbReference type="PANTHER" id="PTHR11061">
    <property type="entry name" value="RNA M5U METHYLTRANSFERASE"/>
    <property type="match status" value="1"/>
</dbReference>
<dbReference type="InterPro" id="IPR029063">
    <property type="entry name" value="SAM-dependent_MTases_sf"/>
</dbReference>
<gene>
    <name evidence="7" type="primary">rlmCD_1</name>
    <name evidence="7" type="ORF">CLTEP_05580</name>
</gene>
<keyword evidence="3 4" id="KW-0949">S-adenosyl-L-methionine</keyword>
<dbReference type="EC" id="2.1.1.190" evidence="7"/>
<feature type="active site" evidence="5">
    <location>
        <position position="416"/>
    </location>
</feature>
<dbReference type="CDD" id="cd02440">
    <property type="entry name" value="AdoMet_MTases"/>
    <property type="match status" value="1"/>
</dbReference>
<dbReference type="PROSITE" id="PS50926">
    <property type="entry name" value="TRAM"/>
    <property type="match status" value="1"/>
</dbReference>
<proteinExistence type="inferred from homology"/>
<dbReference type="FunFam" id="2.40.50.140:FF:000097">
    <property type="entry name" value="23S rRNA (uracil(1939)-C(5))-methyltransferase RlmD"/>
    <property type="match status" value="1"/>
</dbReference>
<name>A0A151B6K3_9CLOT</name>
<evidence type="ECO:0000256" key="3">
    <source>
        <dbReference type="ARBA" id="ARBA00022691"/>
    </source>
</evidence>
<dbReference type="PANTHER" id="PTHR11061:SF30">
    <property type="entry name" value="TRNA (URACIL(54)-C(5))-METHYLTRANSFERASE"/>
    <property type="match status" value="1"/>
</dbReference>
<organism evidence="7 8">
    <name type="scientific">Clostridium tepidiprofundi DSM 19306</name>
    <dbReference type="NCBI Taxonomy" id="1121338"/>
    <lineage>
        <taxon>Bacteria</taxon>
        <taxon>Bacillati</taxon>
        <taxon>Bacillota</taxon>
        <taxon>Clostridia</taxon>
        <taxon>Eubacteriales</taxon>
        <taxon>Clostridiaceae</taxon>
        <taxon>Clostridium</taxon>
    </lineage>
</organism>
<dbReference type="STRING" id="1121338.CLTEP_05580"/>
<comment type="caution">
    <text evidence="7">The sequence shown here is derived from an EMBL/GenBank/DDBJ whole genome shotgun (WGS) entry which is preliminary data.</text>
</comment>
<comment type="similarity">
    <text evidence="4">Belongs to the class I-like SAM-binding methyltransferase superfamily. RNA M5U methyltransferase family.</text>
</comment>
<dbReference type="InterPro" id="IPR002792">
    <property type="entry name" value="TRAM_dom"/>
</dbReference>
<feature type="binding site" evidence="4">
    <location>
        <position position="341"/>
    </location>
    <ligand>
        <name>S-adenosyl-L-methionine</name>
        <dbReference type="ChEBI" id="CHEBI:59789"/>
    </ligand>
</feature>
<feature type="binding site" evidence="4">
    <location>
        <position position="291"/>
    </location>
    <ligand>
        <name>S-adenosyl-L-methionine</name>
        <dbReference type="ChEBI" id="CHEBI:59789"/>
    </ligand>
</feature>
<dbReference type="PROSITE" id="PS51687">
    <property type="entry name" value="SAM_MT_RNA_M5U"/>
    <property type="match status" value="1"/>
</dbReference>
<dbReference type="NCBIfam" id="TIGR00479">
    <property type="entry name" value="rumA"/>
    <property type="match status" value="1"/>
</dbReference>
<feature type="active site" description="Nucleophile" evidence="4">
    <location>
        <position position="416"/>
    </location>
</feature>
<evidence type="ECO:0000313" key="7">
    <source>
        <dbReference type="EMBL" id="KYH35382.1"/>
    </source>
</evidence>
<dbReference type="PATRIC" id="fig|1121338.3.peg.564"/>
<dbReference type="InterPro" id="IPR010280">
    <property type="entry name" value="U5_MeTrfase_fam"/>
</dbReference>
<dbReference type="InterPro" id="IPR030391">
    <property type="entry name" value="MeTrfase_TrmA_CS"/>
</dbReference>
<dbReference type="GO" id="GO:0070041">
    <property type="term" value="F:rRNA (uridine-C5-)-methyltransferase activity"/>
    <property type="evidence" value="ECO:0007669"/>
    <property type="project" value="UniProtKB-ARBA"/>
</dbReference>
<feature type="domain" description="TRAM" evidence="6">
    <location>
        <begin position="6"/>
        <end position="64"/>
    </location>
</feature>
<protein>
    <submittedName>
        <fullName evidence="7">23S rRNA (Uracil-C(5))-methyltransferase RlmCD</fullName>
        <ecNumber evidence="7">2.1.1.189</ecNumber>
        <ecNumber evidence="7">2.1.1.190</ecNumber>
    </submittedName>
</protein>
<evidence type="ECO:0000256" key="1">
    <source>
        <dbReference type="ARBA" id="ARBA00022603"/>
    </source>
</evidence>
<dbReference type="Gene3D" id="3.40.50.150">
    <property type="entry name" value="Vaccinia Virus protein VP39"/>
    <property type="match status" value="1"/>
</dbReference>
<dbReference type="EC" id="2.1.1.189" evidence="7"/>
<keyword evidence="1 4" id="KW-0489">Methyltransferase</keyword>
<evidence type="ECO:0000256" key="2">
    <source>
        <dbReference type="ARBA" id="ARBA00022679"/>
    </source>
</evidence>
<sequence>MKSETPVVKNKNYTVKIIGMGFQGEGVAKIEGYTIFIPQAIIGETVEVKILKVNKKFAFGKLVNVIEASPNRKEPRCKIYNRCGGCNLQHITYSGQLEYKTNRVMESITRIGKVKDVIVHHTIGMDEPYGYRNKVQLPVGICNNKNNNVAIGFYAARSHEIINMNICYIQDEVADKIIKLTRRWMKKNSIQPYNEMDGTGIVRHIMIRKAFKTGQVMVVLVTNGDKLPHKEDFIDIMTKNIDGIRSIIQNVNTERTNKVLGNKCRTLWGYDYITDYIDKFKFNISPLSFFQINPVQTEVLYNKVLKYADLDGTETVFDAYCGTGTISLFLAQNAKKVYGVEIVPEAIQNAIENAKINNVDNAEFIVGKSEEVIPKLMEEGVYADVVVVDPPRKGCDPKLLEAINSMKPKKIVYVSCDPATLARDLGILRNYGYKTAEIQPVDMFPQTAHVESVVKLNK</sequence>
<dbReference type="OrthoDB" id="9804590at2"/>
<evidence type="ECO:0000259" key="6">
    <source>
        <dbReference type="PROSITE" id="PS50926"/>
    </source>
</evidence>